<sequence length="289" mass="32263">MAEPGEPLSLPKRQLGYYLRQAREESGMGLAEAAAHIGRSAPTLMRIEKGLTQKLSVPEIEAYCRLYEFDEEKTDAMKGLAQQANTQNWWHEYDDLIPADFDIYVGLETAAQEIVTYQPELIPGLLQTPDYARVLSRNALPNGTDDAIERHVQLKIRRQLLITRKVRPVGLQLIVHEAALRRVVGSGKVMSSQVRYLADISTRANIEIRVVPFTAGIPLGDQVGAFVMLRFGDASHTVVYVETFTGDLYLEKPATVRRYADAYEAMRLAALDAAASRAALRQVAKEHAR</sequence>
<dbReference type="SUPFAM" id="SSF47413">
    <property type="entry name" value="lambda repressor-like DNA-binding domains"/>
    <property type="match status" value="1"/>
</dbReference>
<evidence type="ECO:0000259" key="1">
    <source>
        <dbReference type="PROSITE" id="PS50943"/>
    </source>
</evidence>
<gene>
    <name evidence="2" type="ORF">ACFYTH_14490</name>
</gene>
<dbReference type="RefSeq" id="WP_387251441.1">
    <property type="nucleotide sequence ID" value="NZ_JBIALX010000005.1"/>
</dbReference>
<organism evidence="2 3">
    <name type="scientific">Nocardia africana</name>
    <dbReference type="NCBI Taxonomy" id="134964"/>
    <lineage>
        <taxon>Bacteria</taxon>
        <taxon>Bacillati</taxon>
        <taxon>Actinomycetota</taxon>
        <taxon>Actinomycetes</taxon>
        <taxon>Mycobacteriales</taxon>
        <taxon>Nocardiaceae</taxon>
        <taxon>Nocardia</taxon>
    </lineage>
</organism>
<dbReference type="EMBL" id="JBIALX010000005">
    <property type="protein sequence ID" value="MFF0454566.1"/>
    <property type="molecule type" value="Genomic_DNA"/>
</dbReference>
<dbReference type="PROSITE" id="PS50943">
    <property type="entry name" value="HTH_CROC1"/>
    <property type="match status" value="1"/>
</dbReference>
<dbReference type="SMART" id="SM00530">
    <property type="entry name" value="HTH_XRE"/>
    <property type="match status" value="1"/>
</dbReference>
<evidence type="ECO:0000313" key="3">
    <source>
        <dbReference type="Proteomes" id="UP001601521"/>
    </source>
</evidence>
<proteinExistence type="predicted"/>
<dbReference type="Pfam" id="PF19054">
    <property type="entry name" value="DUF5753"/>
    <property type="match status" value="1"/>
</dbReference>
<dbReference type="Proteomes" id="UP001601521">
    <property type="component" value="Unassembled WGS sequence"/>
</dbReference>
<dbReference type="InterPro" id="IPR001387">
    <property type="entry name" value="Cro/C1-type_HTH"/>
</dbReference>
<protein>
    <submittedName>
        <fullName evidence="2">Helix-turn-helix domain-containing protein</fullName>
    </submittedName>
</protein>
<reference evidence="2 3" key="1">
    <citation type="submission" date="2024-10" db="EMBL/GenBank/DDBJ databases">
        <title>The Natural Products Discovery Center: Release of the First 8490 Sequenced Strains for Exploring Actinobacteria Biosynthetic Diversity.</title>
        <authorList>
            <person name="Kalkreuter E."/>
            <person name="Kautsar S.A."/>
            <person name="Yang D."/>
            <person name="Bader C.D."/>
            <person name="Teijaro C.N."/>
            <person name="Fluegel L."/>
            <person name="Davis C.M."/>
            <person name="Simpson J.R."/>
            <person name="Lauterbach L."/>
            <person name="Steele A.D."/>
            <person name="Gui C."/>
            <person name="Meng S."/>
            <person name="Li G."/>
            <person name="Viehrig K."/>
            <person name="Ye F."/>
            <person name="Su P."/>
            <person name="Kiefer A.F."/>
            <person name="Nichols A."/>
            <person name="Cepeda A.J."/>
            <person name="Yan W."/>
            <person name="Fan B."/>
            <person name="Jiang Y."/>
            <person name="Adhikari A."/>
            <person name="Zheng C.-J."/>
            <person name="Schuster L."/>
            <person name="Cowan T.M."/>
            <person name="Smanski M.J."/>
            <person name="Chevrette M.G."/>
            <person name="De Carvalho L.P.S."/>
            <person name="Shen B."/>
        </authorList>
    </citation>
    <scope>NUCLEOTIDE SEQUENCE [LARGE SCALE GENOMIC DNA]</scope>
    <source>
        <strain evidence="2 3">NPDC004550</strain>
    </source>
</reference>
<dbReference type="InterPro" id="IPR043917">
    <property type="entry name" value="DUF5753"/>
</dbReference>
<feature type="domain" description="HTH cro/C1-type" evidence="1">
    <location>
        <begin position="19"/>
        <end position="74"/>
    </location>
</feature>
<keyword evidence="3" id="KW-1185">Reference proteome</keyword>
<dbReference type="CDD" id="cd00093">
    <property type="entry name" value="HTH_XRE"/>
    <property type="match status" value="1"/>
</dbReference>
<evidence type="ECO:0000313" key="2">
    <source>
        <dbReference type="EMBL" id="MFF0454566.1"/>
    </source>
</evidence>
<dbReference type="Gene3D" id="1.10.260.40">
    <property type="entry name" value="lambda repressor-like DNA-binding domains"/>
    <property type="match status" value="1"/>
</dbReference>
<dbReference type="InterPro" id="IPR010982">
    <property type="entry name" value="Lambda_DNA-bd_dom_sf"/>
</dbReference>
<accession>A0ABW6NJH4</accession>
<dbReference type="Pfam" id="PF13560">
    <property type="entry name" value="HTH_31"/>
    <property type="match status" value="1"/>
</dbReference>
<name>A0ABW6NJH4_9NOCA</name>
<comment type="caution">
    <text evidence="2">The sequence shown here is derived from an EMBL/GenBank/DDBJ whole genome shotgun (WGS) entry which is preliminary data.</text>
</comment>